<protein>
    <submittedName>
        <fullName evidence="1">Uncharacterized protein</fullName>
    </submittedName>
</protein>
<evidence type="ECO:0000313" key="1">
    <source>
        <dbReference type="EMBL" id="NKM44300.1"/>
    </source>
</evidence>
<gene>
    <name evidence="1" type="ORF">GFL91_04710</name>
</gene>
<reference evidence="1" key="1">
    <citation type="submission" date="2019-10" db="EMBL/GenBank/DDBJ databases">
        <title>Rhizobium leguminosarum symbiovar viciae collection.</title>
        <authorList>
            <person name="Boivin S."/>
            <person name="Lepetit M."/>
        </authorList>
    </citation>
    <scope>NUCLEOTIDE SEQUENCE</scope>
    <source>
        <strain evidence="1">L143</strain>
    </source>
</reference>
<accession>A0A8I2GKG5</accession>
<dbReference type="AlphaFoldDB" id="A0A8I2GKG5"/>
<name>A0A8I2GKG5_RHILV</name>
<proteinExistence type="predicted"/>
<organism evidence="1 2">
    <name type="scientific">Rhizobium leguminosarum bv. viciae</name>
    <dbReference type="NCBI Taxonomy" id="387"/>
    <lineage>
        <taxon>Bacteria</taxon>
        <taxon>Pseudomonadati</taxon>
        <taxon>Pseudomonadota</taxon>
        <taxon>Alphaproteobacteria</taxon>
        <taxon>Hyphomicrobiales</taxon>
        <taxon>Rhizobiaceae</taxon>
        <taxon>Rhizobium/Agrobacterium group</taxon>
        <taxon>Rhizobium</taxon>
    </lineage>
</organism>
<sequence length="213" mass="22412">MHPITQRTGGKTMSKLLASTALIITCLAPIGAFAECAMVVKEAAHGAVSAIAKIRDVVIPDQTSSGVINEVATSICATDLSADDRRAAEIAAKVSTQYFESAIRLGKATEIPALVESAIDSTNGLGANDYRRFGALTVTCKSDASVVEVRSSRMSCSSRAILEKGELSVKVIDRTDDVCEAKLTLGERQEFSCDCQAVAGAPAIPLQMACTRR</sequence>
<evidence type="ECO:0000313" key="2">
    <source>
        <dbReference type="Proteomes" id="UP000662259"/>
    </source>
</evidence>
<comment type="caution">
    <text evidence="1">The sequence shown here is derived from an EMBL/GenBank/DDBJ whole genome shotgun (WGS) entry which is preliminary data.</text>
</comment>
<dbReference type="Proteomes" id="UP000662259">
    <property type="component" value="Unassembled WGS sequence"/>
</dbReference>
<dbReference type="EMBL" id="WIEZ01000002">
    <property type="protein sequence ID" value="NKM44300.1"/>
    <property type="molecule type" value="Genomic_DNA"/>
</dbReference>
<dbReference type="RefSeq" id="WP_168275125.1">
    <property type="nucleotide sequence ID" value="NZ_WIEZ01000002.1"/>
</dbReference>